<comment type="caution">
    <text evidence="1">The sequence shown here is derived from an EMBL/GenBank/DDBJ whole genome shotgun (WGS) entry which is preliminary data.</text>
</comment>
<organism evidence="1 2">
    <name type="scientific">Romboutsia sedimentorum</name>
    <dbReference type="NCBI Taxonomy" id="1368474"/>
    <lineage>
        <taxon>Bacteria</taxon>
        <taxon>Bacillati</taxon>
        <taxon>Bacillota</taxon>
        <taxon>Clostridia</taxon>
        <taxon>Peptostreptococcales</taxon>
        <taxon>Peptostreptococcaceae</taxon>
        <taxon>Romboutsia</taxon>
    </lineage>
</organism>
<dbReference type="EMBL" id="JASKYM010000001">
    <property type="protein sequence ID" value="MDK2562514.1"/>
    <property type="molecule type" value="Genomic_DNA"/>
</dbReference>
<name>A0ABT7E6F6_9FIRM</name>
<gene>
    <name evidence="1" type="ORF">QOZ84_03055</name>
</gene>
<accession>A0ABT7E6F6</accession>
<proteinExistence type="predicted"/>
<reference evidence="1 2" key="1">
    <citation type="submission" date="2023-05" db="EMBL/GenBank/DDBJ databases">
        <title>Rombocin, a short stable natural nisin variant, displays selective antimicrobial activity against Listeria monocytogenes and employs dual mode of action to kill target bacterial strains.</title>
        <authorList>
            <person name="Wambui J."/>
            <person name="Stephan R."/>
            <person name="Kuipers O.P."/>
        </authorList>
    </citation>
    <scope>NUCLEOTIDE SEQUENCE [LARGE SCALE GENOMIC DNA]</scope>
    <source>
        <strain evidence="1 2">RC002</strain>
    </source>
</reference>
<evidence type="ECO:0000313" key="2">
    <source>
        <dbReference type="Proteomes" id="UP001301012"/>
    </source>
</evidence>
<protein>
    <submittedName>
        <fullName evidence="1">Uncharacterized protein</fullName>
    </submittedName>
</protein>
<sequence>MISLDIKINEIKNNLMDKNIKAIRNNKLKKIKYENTKKIEFKDEILIKEYNYYVRLLKKIKKYINNQENIITIFDVENKENKIVYIVITIDIQEINVGIPIKINIITGDTNYTYMYCTYYERKENSVLYINDFTSIKPNKGYGGLLLKKLDYIISEINKKIRNYNLKEIKTIEGKMLANKNVISEKNLRKLYIKYGFEIDNKNNMKRNVVII</sequence>
<evidence type="ECO:0000313" key="1">
    <source>
        <dbReference type="EMBL" id="MDK2562514.1"/>
    </source>
</evidence>
<dbReference type="Proteomes" id="UP001301012">
    <property type="component" value="Unassembled WGS sequence"/>
</dbReference>
<keyword evidence="2" id="KW-1185">Reference proteome</keyword>
<dbReference type="RefSeq" id="WP_284131489.1">
    <property type="nucleotide sequence ID" value="NZ_JASKYM010000001.1"/>
</dbReference>